<dbReference type="PANTHER" id="PTHR47782">
    <property type="entry name" value="ZN(II)2CYS6 TRANSCRIPTION FACTOR (EUROFUNG)-RELATED"/>
    <property type="match status" value="1"/>
</dbReference>
<organism evidence="10 11">
    <name type="scientific">Exophiala sideris</name>
    <dbReference type="NCBI Taxonomy" id="1016849"/>
    <lineage>
        <taxon>Eukaryota</taxon>
        <taxon>Fungi</taxon>
        <taxon>Dikarya</taxon>
        <taxon>Ascomycota</taxon>
        <taxon>Pezizomycotina</taxon>
        <taxon>Eurotiomycetes</taxon>
        <taxon>Chaetothyriomycetidae</taxon>
        <taxon>Chaetothyriales</taxon>
        <taxon>Herpotrichiellaceae</taxon>
        <taxon>Exophiala</taxon>
    </lineage>
</organism>
<feature type="domain" description="Xylanolytic transcriptional activator regulatory" evidence="9">
    <location>
        <begin position="337"/>
        <end position="412"/>
    </location>
</feature>
<evidence type="ECO:0000256" key="7">
    <source>
        <dbReference type="ARBA" id="ARBA00023242"/>
    </source>
</evidence>
<proteinExistence type="predicted"/>
<evidence type="ECO:0000256" key="1">
    <source>
        <dbReference type="ARBA" id="ARBA00004123"/>
    </source>
</evidence>
<evidence type="ECO:0000313" key="10">
    <source>
        <dbReference type="EMBL" id="KAK5063411.1"/>
    </source>
</evidence>
<evidence type="ECO:0000256" key="2">
    <source>
        <dbReference type="ARBA" id="ARBA00022723"/>
    </source>
</evidence>
<evidence type="ECO:0000256" key="5">
    <source>
        <dbReference type="ARBA" id="ARBA00023125"/>
    </source>
</evidence>
<keyword evidence="6" id="KW-0804">Transcription</keyword>
<gene>
    <name evidence="10" type="ORF">LTR69_004117</name>
</gene>
<comment type="caution">
    <text evidence="10">The sequence shown here is derived from an EMBL/GenBank/DDBJ whole genome shotgun (WGS) entry which is preliminary data.</text>
</comment>
<keyword evidence="4" id="KW-0805">Transcription regulation</keyword>
<keyword evidence="2" id="KW-0479">Metal-binding</keyword>
<dbReference type="SMART" id="SM00906">
    <property type="entry name" value="Fungal_trans"/>
    <property type="match status" value="1"/>
</dbReference>
<dbReference type="CDD" id="cd12148">
    <property type="entry name" value="fungal_TF_MHR"/>
    <property type="match status" value="1"/>
</dbReference>
<dbReference type="PANTHER" id="PTHR47782:SF12">
    <property type="entry name" value="ZN(II)2CYS6 TRANSCRIPTION FACTOR (EUROFUNG)"/>
    <property type="match status" value="1"/>
</dbReference>
<evidence type="ECO:0000256" key="3">
    <source>
        <dbReference type="ARBA" id="ARBA00022833"/>
    </source>
</evidence>
<dbReference type="CDD" id="cd15485">
    <property type="entry name" value="ZIP_Cat8"/>
    <property type="match status" value="1"/>
</dbReference>
<dbReference type="InterPro" id="IPR007219">
    <property type="entry name" value="XnlR_reg_dom"/>
</dbReference>
<accession>A0ABR0JFY1</accession>
<feature type="compositionally biased region" description="Polar residues" evidence="8">
    <location>
        <begin position="12"/>
        <end position="22"/>
    </location>
</feature>
<dbReference type="InterPro" id="IPR052202">
    <property type="entry name" value="Yeast_MetPath_Reg"/>
</dbReference>
<evidence type="ECO:0000256" key="4">
    <source>
        <dbReference type="ARBA" id="ARBA00023015"/>
    </source>
</evidence>
<keyword evidence="11" id="KW-1185">Reference proteome</keyword>
<sequence length="679" mass="75467">MPVSHASRKSRSATVNPQHAGTVFEQTEVGQPRDSFVNFNYEQHLVCVSQDPSTKRKHPRGYIEFLEEHNSSLENHVAFLERTIRENQPDVDLDLQSDSIAPNESLQTDEDSPAVLASSEASGNAVFPASATTPSQGAVSNASPLQSVTNDQVTDENPSLELLCLRSAGAEPHFFGASSGYSFTKMFSASLRTVRKQAPGLTMSGIIDKTFQKRATPTPAPLPSRAIVNMLTTAYFEQVHPQFPFLHRPTYQKWEEEVLTASEAGKSPNPAHAFFVYALCAVGALMGPLAGATLPEGLYAAAESLFEHVMQQNSIESIQAILSCAMYSLRSPVGVSVWMLSGLALRQCVELGLHRKIRWSRMQTDHVKNELRKRVFWCSYNLDRAVAITLGRPVGIADHDIDVEFPSDMNDEDITVNELLKEPRSSHAQPITTVSSAIHTIRLRQLWARMQSAVYPQVGAETSTQSTSALEDFKKEFARWLESAPEQLASNRANNNAFGSKEWFQLMYHHSILLLYRHRLVQPRGPATPSSIFIDCADSSQSICMIYRQLYFTQRLNDTWGALHVLFLAGVTFLHCLWSSPETRMIYRLDKVSSICTSIMIVLAIMSERWTAVEAYRDAFEMLSGATQTMLVEASTASTAPSRPVLSSGGYDQFTDYLYCMNEVGMCSSVEELLSSMVE</sequence>
<keyword evidence="7" id="KW-0539">Nucleus</keyword>
<feature type="region of interest" description="Disordered" evidence="8">
    <location>
        <begin position="1"/>
        <end position="22"/>
    </location>
</feature>
<feature type="compositionally biased region" description="Basic residues" evidence="8">
    <location>
        <begin position="1"/>
        <end position="11"/>
    </location>
</feature>
<dbReference type="EMBL" id="JAVRRF010000007">
    <property type="protein sequence ID" value="KAK5063411.1"/>
    <property type="molecule type" value="Genomic_DNA"/>
</dbReference>
<reference evidence="10 11" key="1">
    <citation type="submission" date="2023-08" db="EMBL/GenBank/DDBJ databases">
        <title>Black Yeasts Isolated from many extreme environments.</title>
        <authorList>
            <person name="Coleine C."/>
            <person name="Stajich J.E."/>
            <person name="Selbmann L."/>
        </authorList>
    </citation>
    <scope>NUCLEOTIDE SEQUENCE [LARGE SCALE GENOMIC DNA]</scope>
    <source>
        <strain evidence="10 11">CCFEE 6328</strain>
    </source>
</reference>
<evidence type="ECO:0000313" key="11">
    <source>
        <dbReference type="Proteomes" id="UP001345691"/>
    </source>
</evidence>
<feature type="region of interest" description="Disordered" evidence="8">
    <location>
        <begin position="126"/>
        <end position="153"/>
    </location>
</feature>
<evidence type="ECO:0000256" key="8">
    <source>
        <dbReference type="SAM" id="MobiDB-lite"/>
    </source>
</evidence>
<name>A0ABR0JFY1_9EURO</name>
<protein>
    <recommendedName>
        <fullName evidence="9">Xylanolytic transcriptional activator regulatory domain-containing protein</fullName>
    </recommendedName>
</protein>
<evidence type="ECO:0000259" key="9">
    <source>
        <dbReference type="SMART" id="SM00906"/>
    </source>
</evidence>
<keyword evidence="3" id="KW-0862">Zinc</keyword>
<keyword evidence="5" id="KW-0238">DNA-binding</keyword>
<dbReference type="Pfam" id="PF04082">
    <property type="entry name" value="Fungal_trans"/>
    <property type="match status" value="1"/>
</dbReference>
<evidence type="ECO:0000256" key="6">
    <source>
        <dbReference type="ARBA" id="ARBA00023163"/>
    </source>
</evidence>
<feature type="compositionally biased region" description="Polar residues" evidence="8">
    <location>
        <begin position="130"/>
        <end position="153"/>
    </location>
</feature>
<dbReference type="Proteomes" id="UP001345691">
    <property type="component" value="Unassembled WGS sequence"/>
</dbReference>
<comment type="subcellular location">
    <subcellularLocation>
        <location evidence="1">Nucleus</location>
    </subcellularLocation>
</comment>